<dbReference type="GO" id="GO:0005524">
    <property type="term" value="F:ATP binding"/>
    <property type="evidence" value="ECO:0007669"/>
    <property type="project" value="InterPro"/>
</dbReference>
<name>A0A0F9TY21_9ZZZZ</name>
<dbReference type="PANTHER" id="PTHR32182">
    <property type="entry name" value="DNA REPLICATION AND REPAIR PROTEIN RECF"/>
    <property type="match status" value="1"/>
</dbReference>
<dbReference type="GO" id="GO:0006302">
    <property type="term" value="P:double-strand break repair"/>
    <property type="evidence" value="ECO:0007669"/>
    <property type="project" value="InterPro"/>
</dbReference>
<dbReference type="CDD" id="cd00267">
    <property type="entry name" value="ABC_ATPase"/>
    <property type="match status" value="1"/>
</dbReference>
<evidence type="ECO:0000259" key="1">
    <source>
        <dbReference type="PROSITE" id="PS50893"/>
    </source>
</evidence>
<dbReference type="AlphaFoldDB" id="A0A0F9TY21"/>
<dbReference type="GO" id="GO:0016887">
    <property type="term" value="F:ATP hydrolysis activity"/>
    <property type="evidence" value="ECO:0007669"/>
    <property type="project" value="InterPro"/>
</dbReference>
<gene>
    <name evidence="2" type="ORF">LCGC14_0674460</name>
</gene>
<dbReference type="SUPFAM" id="SSF52540">
    <property type="entry name" value="P-loop containing nucleoside triphosphate hydrolases"/>
    <property type="match status" value="1"/>
</dbReference>
<dbReference type="GO" id="GO:0000731">
    <property type="term" value="P:DNA synthesis involved in DNA repair"/>
    <property type="evidence" value="ECO:0007669"/>
    <property type="project" value="TreeGrafter"/>
</dbReference>
<evidence type="ECO:0000313" key="2">
    <source>
        <dbReference type="EMBL" id="KKN46283.1"/>
    </source>
</evidence>
<dbReference type="InterPro" id="IPR003439">
    <property type="entry name" value="ABC_transporter-like_ATP-bd"/>
</dbReference>
<dbReference type="PROSITE" id="PS50893">
    <property type="entry name" value="ABC_TRANSPORTER_2"/>
    <property type="match status" value="1"/>
</dbReference>
<dbReference type="InterPro" id="IPR038729">
    <property type="entry name" value="Rad50/SbcC_AAA"/>
</dbReference>
<dbReference type="Pfam" id="PF13476">
    <property type="entry name" value="AAA_23"/>
    <property type="match status" value="1"/>
</dbReference>
<comment type="caution">
    <text evidence="2">The sequence shown here is derived from an EMBL/GenBank/DDBJ whole genome shotgun (WGS) entry which is preliminary data.</text>
</comment>
<dbReference type="InterPro" id="IPR027417">
    <property type="entry name" value="P-loop_NTPase"/>
</dbReference>
<organism evidence="2">
    <name type="scientific">marine sediment metagenome</name>
    <dbReference type="NCBI Taxonomy" id="412755"/>
    <lineage>
        <taxon>unclassified sequences</taxon>
        <taxon>metagenomes</taxon>
        <taxon>ecological metagenomes</taxon>
    </lineage>
</organism>
<dbReference type="PANTHER" id="PTHR32182:SF22">
    <property type="entry name" value="ATP-DEPENDENT ENDONUCLEASE, OLD FAMILY-RELATED"/>
    <property type="match status" value="1"/>
</dbReference>
<reference evidence="2" key="1">
    <citation type="journal article" date="2015" name="Nature">
        <title>Complex archaea that bridge the gap between prokaryotes and eukaryotes.</title>
        <authorList>
            <person name="Spang A."/>
            <person name="Saw J.H."/>
            <person name="Jorgensen S.L."/>
            <person name="Zaremba-Niedzwiedzka K."/>
            <person name="Martijn J."/>
            <person name="Lind A.E."/>
            <person name="van Eijk R."/>
            <person name="Schleper C."/>
            <person name="Guy L."/>
            <person name="Ettema T.J."/>
        </authorList>
    </citation>
    <scope>NUCLEOTIDE SEQUENCE</scope>
</reference>
<dbReference type="EMBL" id="LAZR01001338">
    <property type="protein sequence ID" value="KKN46283.1"/>
    <property type="molecule type" value="Genomic_DNA"/>
</dbReference>
<sequence>MERNKLIIRNLKVEEGFFSNLDLSFTSGLNVLIGGRGVGKTSIIELLRFGLASGNLSNNSNDSSGHAVSILQSSGRVSIELEHEGRIINVSRSAMDKQPISSEIFMPPIVFSQKEIETIGLNAEGRLNLIDSFIPEIHEEIEKIRDLNSILASSSALLLQLRKELSELYEKTSSLSNLKQREQVLQSQQASFQKQNHAVSNSQKQLNETQNNLAKLMVDIDNLDFIRSFLKNKISNVTSILNEQSLPQLYTTEAAGLNTLIQNSSIREREIINQAIQNNVATLNQVEAIYKQLTSQRLSLDVVAREKRTEVEGFTEGAGAVLSELGRIKQEIAQLENINKLIDDKNLQVSTIYTKCQSYLEKVNGIKNSIFEKRSAVIQKLNSNLSPIIRSSISPQSTLSFYGEALENTLRGSGLKYKELIPVIIDKVSPAWLLYYSHTLKYEDFAIAIGVQRDRATRILAYLNEQDIASVLTAKIEDTIEFSLLDKGVYKNVSELSIGQRCTVALSVILENSSRVLIIDQPEDHLDNEFIAKILIKAIKQRATASQTILSSHNANIPVLGNASNVVNLDSNGRRGFIKCMGSTDDKPIKDVIEAIMEGGRDAFRTRSEFYSD</sequence>
<accession>A0A0F9TY21</accession>
<proteinExistence type="predicted"/>
<protein>
    <recommendedName>
        <fullName evidence="1">ABC transporter domain-containing protein</fullName>
    </recommendedName>
</protein>
<feature type="domain" description="ABC transporter" evidence="1">
    <location>
        <begin position="347"/>
        <end position="596"/>
    </location>
</feature>
<dbReference type="Gene3D" id="3.40.50.300">
    <property type="entry name" value="P-loop containing nucleotide triphosphate hydrolases"/>
    <property type="match status" value="2"/>
</dbReference>